<dbReference type="HAMAP" id="MF_01085">
    <property type="entry name" value="UPF0283"/>
    <property type="match status" value="1"/>
</dbReference>
<keyword evidence="4" id="KW-0997">Cell inner membrane</keyword>
<dbReference type="AlphaFoldDB" id="A0A6G9RL69"/>
<keyword evidence="3 8" id="KW-1003">Cell membrane</keyword>
<keyword evidence="6 8" id="KW-1133">Transmembrane helix</keyword>
<dbReference type="InterPro" id="IPR021147">
    <property type="entry name" value="DUF697"/>
</dbReference>
<evidence type="ECO:0000256" key="1">
    <source>
        <dbReference type="ARBA" id="ARBA00004429"/>
    </source>
</evidence>
<organism evidence="9 10">
    <name type="scientific">Kluyvera genomosp. 3</name>
    <dbReference type="NCBI Taxonomy" id="2774055"/>
    <lineage>
        <taxon>Bacteria</taxon>
        <taxon>Pseudomonadati</taxon>
        <taxon>Pseudomonadota</taxon>
        <taxon>Gammaproteobacteria</taxon>
        <taxon>Enterobacterales</taxon>
        <taxon>Enterobacteriaceae</taxon>
        <taxon>Kluyvera</taxon>
    </lineage>
</organism>
<dbReference type="EMBL" id="CP050321">
    <property type="protein sequence ID" value="QIR27704.1"/>
    <property type="molecule type" value="Genomic_DNA"/>
</dbReference>
<proteinExistence type="inferred from homology"/>
<dbReference type="Pfam" id="PF05128">
    <property type="entry name" value="DUF697"/>
    <property type="match status" value="1"/>
</dbReference>
<evidence type="ECO:0000256" key="4">
    <source>
        <dbReference type="ARBA" id="ARBA00022519"/>
    </source>
</evidence>
<evidence type="ECO:0000313" key="9">
    <source>
        <dbReference type="EMBL" id="QIR27704.1"/>
    </source>
</evidence>
<protein>
    <recommendedName>
        <fullName evidence="8">UPF0283 membrane protein GY169_13220</fullName>
    </recommendedName>
</protein>
<comment type="subcellular location">
    <subcellularLocation>
        <location evidence="1">Cell inner membrane</location>
        <topology evidence="1">Multi-pass membrane protein</topology>
    </subcellularLocation>
    <subcellularLocation>
        <location evidence="8">Cell membrane</location>
        <topology evidence="8">Multi-pass membrane protein</topology>
    </subcellularLocation>
</comment>
<keyword evidence="10" id="KW-1185">Reference proteome</keyword>
<dbReference type="PANTHER" id="PTHR39342">
    <property type="entry name" value="UPF0283 MEMBRANE PROTEIN YCJF"/>
    <property type="match status" value="1"/>
</dbReference>
<evidence type="ECO:0000256" key="5">
    <source>
        <dbReference type="ARBA" id="ARBA00022692"/>
    </source>
</evidence>
<dbReference type="PANTHER" id="PTHR39342:SF1">
    <property type="entry name" value="UPF0283 MEMBRANE PROTEIN YCJF"/>
    <property type="match status" value="1"/>
</dbReference>
<evidence type="ECO:0000256" key="3">
    <source>
        <dbReference type="ARBA" id="ARBA00022475"/>
    </source>
</evidence>
<evidence type="ECO:0000256" key="7">
    <source>
        <dbReference type="ARBA" id="ARBA00023136"/>
    </source>
</evidence>
<dbReference type="KEGG" id="kgn:GY169_13220"/>
<accession>A0A6G9RL69</accession>
<comment type="similarity">
    <text evidence="2 8">Belongs to the UPF0283 family.</text>
</comment>
<feature type="transmembrane region" description="Helical" evidence="8">
    <location>
        <begin position="99"/>
        <end position="120"/>
    </location>
</feature>
<keyword evidence="7 8" id="KW-0472">Membrane</keyword>
<feature type="transmembrane region" description="Helical" evidence="8">
    <location>
        <begin position="214"/>
        <end position="236"/>
    </location>
</feature>
<dbReference type="GO" id="GO:0005886">
    <property type="term" value="C:plasma membrane"/>
    <property type="evidence" value="ECO:0007669"/>
    <property type="project" value="UniProtKB-SubCell"/>
</dbReference>
<dbReference type="Proteomes" id="UP000503580">
    <property type="component" value="Chromosome"/>
</dbReference>
<name>A0A6G9RL69_9ENTR</name>
<dbReference type="InterPro" id="IPR006507">
    <property type="entry name" value="UPF0283"/>
</dbReference>
<keyword evidence="5 8" id="KW-0812">Transmembrane</keyword>
<gene>
    <name evidence="9" type="ORF">GY169_13220</name>
</gene>
<evidence type="ECO:0000313" key="10">
    <source>
        <dbReference type="Proteomes" id="UP000503580"/>
    </source>
</evidence>
<reference evidence="9 10" key="1">
    <citation type="submission" date="2020-02" db="EMBL/GenBank/DDBJ databases">
        <title>Whole genome PO2S7.</title>
        <authorList>
            <person name="Singha K.M."/>
        </authorList>
    </citation>
    <scope>NUCLEOTIDE SEQUENCE [LARGE SCALE GENOMIC DNA]</scope>
    <source>
        <strain evidence="9 10">PO2S7</strain>
    </source>
</reference>
<evidence type="ECO:0000256" key="8">
    <source>
        <dbReference type="HAMAP-Rule" id="MF_01085"/>
    </source>
</evidence>
<evidence type="ECO:0000256" key="2">
    <source>
        <dbReference type="ARBA" id="ARBA00008255"/>
    </source>
</evidence>
<dbReference type="RefSeq" id="WP_167576027.1">
    <property type="nucleotide sequence ID" value="NZ_CP050321.1"/>
</dbReference>
<dbReference type="NCBIfam" id="TIGR01620">
    <property type="entry name" value="hyp_HI0043"/>
    <property type="match status" value="1"/>
</dbReference>
<feature type="transmembrane region" description="Helical" evidence="8">
    <location>
        <begin position="70"/>
        <end position="87"/>
    </location>
</feature>
<evidence type="ECO:0000256" key="6">
    <source>
        <dbReference type="ARBA" id="ARBA00022989"/>
    </source>
</evidence>
<sequence>MIDSFKPRIDFDGPLDEVKPEQFKTAQAFEGDAAEKFAPVALDADGEQEGQAEATVEAALRPKRSLWRKMVTAGLTLFGASVVAQGVQWTVNAWQTQDWAALGGCVAGALIVGAGVGSVATEWRRLWRLRQRAQERDEARTLMHSHGVGKARAFCEGLARQAGLDQSHPALQRWYAAIHETQSDREVVSLYAHLVQPVLDAQARREISRSAAESTLMIAVSPLALVDMGFIAWRNLRLINRIANLYGIELGYYSRLRLFRLVLINIAFAGASELVREIGMDWMSQDLAARLSTRAAQGIGAGLLTARLGIKAMELCRPLPWIDNDKPRLGDFRRELVGQLKTTVQKGKTAATPDQ</sequence>